<dbReference type="InterPro" id="IPR014721">
    <property type="entry name" value="Ribsml_uS5_D2-typ_fold_subgr"/>
</dbReference>
<evidence type="ECO:0000313" key="10">
    <source>
        <dbReference type="Proteomes" id="UP000001744"/>
    </source>
</evidence>
<dbReference type="Pfam" id="PF01119">
    <property type="entry name" value="DNA_mis_repair"/>
    <property type="match status" value="1"/>
</dbReference>
<dbReference type="GO" id="GO:0005524">
    <property type="term" value="F:ATP binding"/>
    <property type="evidence" value="ECO:0007669"/>
    <property type="project" value="InterPro"/>
</dbReference>
<dbReference type="STRING" id="402676.B6JYF8"/>
<dbReference type="HOGENOM" id="CLU_004131_2_0_1"/>
<dbReference type="Gene3D" id="3.30.565.10">
    <property type="entry name" value="Histidine kinase-like ATPase, C-terminal domain"/>
    <property type="match status" value="1"/>
</dbReference>
<gene>
    <name evidence="9" type="primary">mlh1</name>
    <name evidence="8" type="ORF">SJAG_01620</name>
</gene>
<keyword evidence="3" id="KW-0227">DNA damage</keyword>
<dbReference type="GO" id="GO:0016887">
    <property type="term" value="F:ATP hydrolysis activity"/>
    <property type="evidence" value="ECO:0000318"/>
    <property type="project" value="GO_Central"/>
</dbReference>
<dbReference type="InterPro" id="IPR002099">
    <property type="entry name" value="MutL/Mlh/PMS"/>
</dbReference>
<dbReference type="PROSITE" id="PS00058">
    <property type="entry name" value="DNA_MISMATCH_REPAIR_1"/>
    <property type="match status" value="1"/>
</dbReference>
<dbReference type="Pfam" id="PF13589">
    <property type="entry name" value="HATPase_c_3"/>
    <property type="match status" value="1"/>
</dbReference>
<proteinExistence type="inferred from homology"/>
<dbReference type="PANTHER" id="PTHR10073">
    <property type="entry name" value="DNA MISMATCH REPAIR PROTEIN MLH, PMS, MUTL"/>
    <property type="match status" value="1"/>
</dbReference>
<dbReference type="InterPro" id="IPR013507">
    <property type="entry name" value="DNA_mismatch_S5_2-like"/>
</dbReference>
<evidence type="ECO:0000256" key="1">
    <source>
        <dbReference type="ARBA" id="ARBA00004123"/>
    </source>
</evidence>
<dbReference type="InterPro" id="IPR014762">
    <property type="entry name" value="DNA_mismatch_repair_CS"/>
</dbReference>
<dbReference type="SUPFAM" id="SSF54211">
    <property type="entry name" value="Ribosomal protein S5 domain 2-like"/>
    <property type="match status" value="1"/>
</dbReference>
<dbReference type="OrthoDB" id="10263226at2759"/>
<dbReference type="PANTHER" id="PTHR10073:SF12">
    <property type="entry name" value="DNA MISMATCH REPAIR PROTEIN MLH1"/>
    <property type="match status" value="1"/>
</dbReference>
<evidence type="ECO:0000256" key="5">
    <source>
        <dbReference type="ARBA" id="ARBA00023242"/>
    </source>
</evidence>
<feature type="domain" description="DNA mismatch repair protein S5" evidence="7">
    <location>
        <begin position="225"/>
        <end position="346"/>
    </location>
</feature>
<dbReference type="JaponicusDB" id="SJAG_01620">
    <property type="gene designation" value="mlh1"/>
</dbReference>
<evidence type="ECO:0000256" key="3">
    <source>
        <dbReference type="ARBA" id="ARBA00022763"/>
    </source>
</evidence>
<dbReference type="InterPro" id="IPR032189">
    <property type="entry name" value="Mlh1_C"/>
</dbReference>
<dbReference type="GO" id="GO:0032389">
    <property type="term" value="C:MutLalpha complex"/>
    <property type="evidence" value="ECO:0000318"/>
    <property type="project" value="GO_Central"/>
</dbReference>
<dbReference type="CDD" id="cd16926">
    <property type="entry name" value="HATPase_MutL-MLH-PMS-like"/>
    <property type="match status" value="1"/>
</dbReference>
<dbReference type="Pfam" id="PF16413">
    <property type="entry name" value="Mlh1_C"/>
    <property type="match status" value="1"/>
</dbReference>
<comment type="similarity">
    <text evidence="2">Belongs to the DNA mismatch repair MutL/HexB family.</text>
</comment>
<dbReference type="FunFam" id="3.30.565.10:FF:000079">
    <property type="entry name" value="DNA mismatch repair protein MLH"/>
    <property type="match status" value="1"/>
</dbReference>
<dbReference type="GO" id="GO:0030983">
    <property type="term" value="F:mismatched DNA binding"/>
    <property type="evidence" value="ECO:0007669"/>
    <property type="project" value="InterPro"/>
</dbReference>
<accession>B6JYF8</accession>
<dbReference type="InterPro" id="IPR020568">
    <property type="entry name" value="Ribosomal_Su5_D2-typ_SF"/>
</dbReference>
<comment type="subcellular location">
    <subcellularLocation>
        <location evidence="1">Nucleus</location>
    </subcellularLocation>
</comment>
<feature type="compositionally biased region" description="Polar residues" evidence="6">
    <location>
        <begin position="403"/>
        <end position="412"/>
    </location>
</feature>
<dbReference type="GO" id="GO:0140664">
    <property type="term" value="F:ATP-dependent DNA damage sensor activity"/>
    <property type="evidence" value="ECO:0007669"/>
    <property type="project" value="InterPro"/>
</dbReference>
<feature type="region of interest" description="Disordered" evidence="6">
    <location>
        <begin position="403"/>
        <end position="437"/>
    </location>
</feature>
<protein>
    <submittedName>
        <fullName evidence="8">MutL family protein Mlh1</fullName>
    </submittedName>
</protein>
<dbReference type="GO" id="GO:0006298">
    <property type="term" value="P:mismatch repair"/>
    <property type="evidence" value="ECO:0000318"/>
    <property type="project" value="GO_Central"/>
</dbReference>
<keyword evidence="5" id="KW-0539">Nucleus</keyword>
<evidence type="ECO:0000259" key="7">
    <source>
        <dbReference type="SMART" id="SM01340"/>
    </source>
</evidence>
<dbReference type="GO" id="GO:0061982">
    <property type="term" value="P:meiosis I cell cycle process"/>
    <property type="evidence" value="ECO:0007669"/>
    <property type="project" value="UniProtKB-ARBA"/>
</dbReference>
<keyword evidence="4" id="KW-0234">DNA repair</keyword>
<sequence length="700" mass="79078">MSDSSSARRIRPLGEAVVNKIAAGEIIERPENAVKELIENSLDSESTIIDVLLKEGGLKLLQISDNGTGIYNDDLPLLCQRFSTSKITKFEDLSSVKTFGFRGEALASISHISRLTVTTKRKDAVHGWRAFYIDGKLAPATGHGSSAPQPCAGKQGTVVSVEDLFYNVPSRKVALKNGAEEFRRILLLIQKYAIHNESVSFSCKKFGDSAATLSLSSRFRRIDRIRQVYGSNLAKNLLPFEVYGGSLLEGFSAQGLVSNANYASKKTVFLLFINNRLVESTDLRKNLEEVYSEFLPKGASPFLYLSLNIPESQVDVNVHPSKRVVHFLHDQEIADLLRSHLSKVLENEDARRSYHVQTVLPSTTTMLKTPESNRQGRPSHTVYEHHMVRTDPREQSIKTLMNRHTPTSSQKTPACGPASEATDYEASPTPVASKSLSRSNLLQSEDKVYRTEVNYKSILELREEVLQSMHVLTTNILTEHKYVGLVCPERGLCVIQYNIGLFLVDYLSLSFELFYQIGLSEFCNFGCIKLEPSISVRTLLELGLPEQDEVDGETKNKSELLEKTERLLLARREMLSEYFQLTISPEGQLESIPMLHAEYSPFLEKLPWLLADLAPHKIEWLEEKACFAGILKAIARFYVPVKLDSENAKSDEVERIVQLLEEILFPEFKRRLLCSKRLMDERKIFQVTSLPRLYTVFERC</sequence>
<evidence type="ECO:0000313" key="9">
    <source>
        <dbReference type="JaponicusDB" id="SJAG_01620"/>
    </source>
</evidence>
<dbReference type="NCBIfam" id="TIGR00585">
    <property type="entry name" value="mutl"/>
    <property type="match status" value="1"/>
</dbReference>
<dbReference type="OMA" id="ANYHVKK"/>
<dbReference type="SUPFAM" id="SSF55874">
    <property type="entry name" value="ATPase domain of HSP90 chaperone/DNA topoisomerase II/histidine kinase"/>
    <property type="match status" value="1"/>
</dbReference>
<dbReference type="InterPro" id="IPR038973">
    <property type="entry name" value="MutL/Mlh/Pms-like"/>
</dbReference>
<evidence type="ECO:0000256" key="4">
    <source>
        <dbReference type="ARBA" id="ARBA00023204"/>
    </source>
</evidence>
<dbReference type="Proteomes" id="UP000001744">
    <property type="component" value="Unassembled WGS sequence"/>
</dbReference>
<keyword evidence="10" id="KW-1185">Reference proteome</keyword>
<dbReference type="FunFam" id="3.30.230.10:FF:000014">
    <property type="entry name" value="DNA mismatch repair protein Mlh1"/>
    <property type="match status" value="1"/>
</dbReference>
<dbReference type="SMART" id="SM01340">
    <property type="entry name" value="DNA_mis_repair"/>
    <property type="match status" value="1"/>
</dbReference>
<dbReference type="GeneID" id="7052305"/>
<name>B6JYF8_SCHJY</name>
<evidence type="ECO:0000256" key="6">
    <source>
        <dbReference type="SAM" id="MobiDB-lite"/>
    </source>
</evidence>
<dbReference type="eggNOG" id="KOG1979">
    <property type="taxonomic scope" value="Eukaryota"/>
</dbReference>
<dbReference type="Gene3D" id="3.30.230.10">
    <property type="match status" value="1"/>
</dbReference>
<evidence type="ECO:0000313" key="8">
    <source>
        <dbReference type="EMBL" id="EEB06576.1"/>
    </source>
</evidence>
<organism evidence="8 10">
    <name type="scientific">Schizosaccharomyces japonicus (strain yFS275 / FY16936)</name>
    <name type="common">Fission yeast</name>
    <dbReference type="NCBI Taxonomy" id="402676"/>
    <lineage>
        <taxon>Eukaryota</taxon>
        <taxon>Fungi</taxon>
        <taxon>Dikarya</taxon>
        <taxon>Ascomycota</taxon>
        <taxon>Taphrinomycotina</taxon>
        <taxon>Schizosaccharomycetes</taxon>
        <taxon>Schizosaccharomycetales</taxon>
        <taxon>Schizosaccharomycetaceae</taxon>
        <taxon>Schizosaccharomyces</taxon>
    </lineage>
</organism>
<dbReference type="AlphaFoldDB" id="B6JYF8"/>
<reference evidence="8 10" key="1">
    <citation type="journal article" date="2011" name="Science">
        <title>Comparative functional genomics of the fission yeasts.</title>
        <authorList>
            <person name="Rhind N."/>
            <person name="Chen Z."/>
            <person name="Yassour M."/>
            <person name="Thompson D.A."/>
            <person name="Haas B.J."/>
            <person name="Habib N."/>
            <person name="Wapinski I."/>
            <person name="Roy S."/>
            <person name="Lin M.F."/>
            <person name="Heiman D.I."/>
            <person name="Young S.K."/>
            <person name="Furuya K."/>
            <person name="Guo Y."/>
            <person name="Pidoux A."/>
            <person name="Chen H.M."/>
            <person name="Robbertse B."/>
            <person name="Goldberg J.M."/>
            <person name="Aoki K."/>
            <person name="Bayne E.H."/>
            <person name="Berlin A.M."/>
            <person name="Desjardins C.A."/>
            <person name="Dobbs E."/>
            <person name="Dukaj L."/>
            <person name="Fan L."/>
            <person name="FitzGerald M.G."/>
            <person name="French C."/>
            <person name="Gujja S."/>
            <person name="Hansen K."/>
            <person name="Keifenheim D."/>
            <person name="Levin J.Z."/>
            <person name="Mosher R.A."/>
            <person name="Mueller C.A."/>
            <person name="Pfiffner J."/>
            <person name="Priest M."/>
            <person name="Russ C."/>
            <person name="Smialowska A."/>
            <person name="Swoboda P."/>
            <person name="Sykes S.M."/>
            <person name="Vaughn M."/>
            <person name="Vengrova S."/>
            <person name="Yoder R."/>
            <person name="Zeng Q."/>
            <person name="Allshire R."/>
            <person name="Baulcombe D."/>
            <person name="Birren B.W."/>
            <person name="Brown W."/>
            <person name="Ekwall K."/>
            <person name="Kellis M."/>
            <person name="Leatherwood J."/>
            <person name="Levin H."/>
            <person name="Margalit H."/>
            <person name="Martienssen R."/>
            <person name="Nieduszynski C.A."/>
            <person name="Spatafora J.W."/>
            <person name="Friedman N."/>
            <person name="Dalgaard J.Z."/>
            <person name="Baumann P."/>
            <person name="Niki H."/>
            <person name="Regev A."/>
            <person name="Nusbaum C."/>
        </authorList>
    </citation>
    <scope>NUCLEOTIDE SEQUENCE [LARGE SCALE GENOMIC DNA]</scope>
    <source>
        <strain evidence="10">yFS275 / FY16936</strain>
    </source>
</reference>
<dbReference type="VEuPathDB" id="FungiDB:SJAG_01620"/>
<dbReference type="EMBL" id="KE651168">
    <property type="protein sequence ID" value="EEB06576.1"/>
    <property type="molecule type" value="Genomic_DNA"/>
</dbReference>
<dbReference type="InterPro" id="IPR036890">
    <property type="entry name" value="HATPase_C_sf"/>
</dbReference>
<dbReference type="RefSeq" id="XP_002172869.1">
    <property type="nucleotide sequence ID" value="XM_002172833.1"/>
</dbReference>
<evidence type="ECO:0000256" key="2">
    <source>
        <dbReference type="ARBA" id="ARBA00006082"/>
    </source>
</evidence>